<name>A0A7C8INE1_9PEZI</name>
<proteinExistence type="predicted"/>
<accession>A0A7C8INE1</accession>
<gene>
    <name evidence="1" type="ORF">GQX73_g8682</name>
</gene>
<dbReference type="InParanoid" id="A0A7C8INE1"/>
<keyword evidence="2" id="KW-1185">Reference proteome</keyword>
<sequence length="233" mass="26975">MVFKLILPQCEQTSTCVNHPPEWEKPLRIQISGWNKDLDNLFEDGLKMPKPKSSMDRATEFIEPGLRLVQMAFRLLYSRNPDPATPSDMVPRHQYDIWRGATPDRVLLPEPMQRDYTRLEGYTITFDHLLGPGDEDDPETLMLNIIDPNDPVRADHMTISKSPYTSGSEPVLLLVPRCCQVRKGTTDRRRINREIREANLPEEVRMKRLMEESRAYEEKLLRKSKAQASSDVV</sequence>
<dbReference type="EMBL" id="WUBL01000133">
    <property type="protein sequence ID" value="KAF2964885.1"/>
    <property type="molecule type" value="Genomic_DNA"/>
</dbReference>
<evidence type="ECO:0000313" key="2">
    <source>
        <dbReference type="Proteomes" id="UP000481858"/>
    </source>
</evidence>
<dbReference type="OrthoDB" id="5150140at2759"/>
<protein>
    <submittedName>
        <fullName evidence="1">Uncharacterized protein</fullName>
    </submittedName>
</protein>
<dbReference type="AlphaFoldDB" id="A0A7C8INE1"/>
<comment type="caution">
    <text evidence="1">The sequence shown here is derived from an EMBL/GenBank/DDBJ whole genome shotgun (WGS) entry which is preliminary data.</text>
</comment>
<organism evidence="1 2">
    <name type="scientific">Xylaria multiplex</name>
    <dbReference type="NCBI Taxonomy" id="323545"/>
    <lineage>
        <taxon>Eukaryota</taxon>
        <taxon>Fungi</taxon>
        <taxon>Dikarya</taxon>
        <taxon>Ascomycota</taxon>
        <taxon>Pezizomycotina</taxon>
        <taxon>Sordariomycetes</taxon>
        <taxon>Xylariomycetidae</taxon>
        <taxon>Xylariales</taxon>
        <taxon>Xylariaceae</taxon>
        <taxon>Xylaria</taxon>
    </lineage>
</organism>
<dbReference type="Proteomes" id="UP000481858">
    <property type="component" value="Unassembled WGS sequence"/>
</dbReference>
<evidence type="ECO:0000313" key="1">
    <source>
        <dbReference type="EMBL" id="KAF2964885.1"/>
    </source>
</evidence>
<reference evidence="1 2" key="1">
    <citation type="submission" date="2019-12" db="EMBL/GenBank/DDBJ databases">
        <title>Draft genome sequence of the ascomycete Xylaria multiplex DSM 110363.</title>
        <authorList>
            <person name="Buettner E."/>
            <person name="Kellner H."/>
        </authorList>
    </citation>
    <scope>NUCLEOTIDE SEQUENCE [LARGE SCALE GENOMIC DNA]</scope>
    <source>
        <strain evidence="1 2">DSM 110363</strain>
    </source>
</reference>